<gene>
    <name evidence="9" type="primary">lemA</name>
    <name evidence="9" type="ORF">NCTC12475_00961</name>
</gene>
<evidence type="ECO:0000256" key="5">
    <source>
        <dbReference type="ARBA" id="ARBA00022982"/>
    </source>
</evidence>
<dbReference type="InterPro" id="IPR050954">
    <property type="entry name" value="ET_IronSulfur_Cluster-Binding"/>
</dbReference>
<dbReference type="AlphaFoldDB" id="A0A381DJ71"/>
<dbReference type="OrthoDB" id="9789030at2"/>
<dbReference type="CDD" id="cd16371">
    <property type="entry name" value="DMSOR_beta_like"/>
    <property type="match status" value="1"/>
</dbReference>
<feature type="domain" description="4Fe-4S ferredoxin-type" evidence="8">
    <location>
        <begin position="6"/>
        <end position="34"/>
    </location>
</feature>
<evidence type="ECO:0000256" key="1">
    <source>
        <dbReference type="ARBA" id="ARBA00001966"/>
    </source>
</evidence>
<keyword evidence="7" id="KW-0411">Iron-sulfur</keyword>
<dbReference type="PROSITE" id="PS51379">
    <property type="entry name" value="4FE4S_FER_2"/>
    <property type="match status" value="3"/>
</dbReference>
<keyword evidence="6" id="KW-0408">Iron</keyword>
<dbReference type="RefSeq" id="WP_089183126.1">
    <property type="nucleotide sequence ID" value="NZ_CP043427.1"/>
</dbReference>
<dbReference type="PANTHER" id="PTHR43177:SF3">
    <property type="entry name" value="PROTEIN NRFC HOMOLOG"/>
    <property type="match status" value="1"/>
</dbReference>
<keyword evidence="4" id="KW-0479">Metal-binding</keyword>
<evidence type="ECO:0000259" key="8">
    <source>
        <dbReference type="PROSITE" id="PS51379"/>
    </source>
</evidence>
<keyword evidence="5" id="KW-0249">Electron transport</keyword>
<dbReference type="Gene3D" id="3.30.70.20">
    <property type="match status" value="2"/>
</dbReference>
<dbReference type="PRINTS" id="PR00354">
    <property type="entry name" value="7FE8SFRDOXIN"/>
</dbReference>
<dbReference type="GO" id="GO:0051539">
    <property type="term" value="F:4 iron, 4 sulfur cluster binding"/>
    <property type="evidence" value="ECO:0007669"/>
    <property type="project" value="UniProtKB-KW"/>
</dbReference>
<keyword evidence="2" id="KW-0813">Transport</keyword>
<evidence type="ECO:0000256" key="6">
    <source>
        <dbReference type="ARBA" id="ARBA00023004"/>
    </source>
</evidence>
<dbReference type="SUPFAM" id="SSF54862">
    <property type="entry name" value="4Fe-4S ferredoxins"/>
    <property type="match status" value="1"/>
</dbReference>
<dbReference type="GO" id="GO:0046872">
    <property type="term" value="F:metal ion binding"/>
    <property type="evidence" value="ECO:0007669"/>
    <property type="project" value="UniProtKB-KW"/>
</dbReference>
<evidence type="ECO:0000256" key="7">
    <source>
        <dbReference type="ARBA" id="ARBA00023014"/>
    </source>
</evidence>
<evidence type="ECO:0000256" key="3">
    <source>
        <dbReference type="ARBA" id="ARBA00022485"/>
    </source>
</evidence>
<organism evidence="9 10">
    <name type="scientific">Campylobacter sputorum subsp. sputorum</name>
    <dbReference type="NCBI Taxonomy" id="32024"/>
    <lineage>
        <taxon>Bacteria</taxon>
        <taxon>Pseudomonadati</taxon>
        <taxon>Campylobacterota</taxon>
        <taxon>Epsilonproteobacteria</taxon>
        <taxon>Campylobacterales</taxon>
        <taxon>Campylobacteraceae</taxon>
        <taxon>Campylobacter</taxon>
    </lineage>
</organism>
<keyword evidence="10" id="KW-1185">Reference proteome</keyword>
<name>A0A381DJ71_9BACT</name>
<dbReference type="EMBL" id="UFVD01000001">
    <property type="protein sequence ID" value="SUX10754.1"/>
    <property type="molecule type" value="Genomic_DNA"/>
</dbReference>
<comment type="cofactor">
    <cofactor evidence="1">
        <name>[4Fe-4S] cluster</name>
        <dbReference type="ChEBI" id="CHEBI:49883"/>
    </cofactor>
</comment>
<evidence type="ECO:0000256" key="2">
    <source>
        <dbReference type="ARBA" id="ARBA00022448"/>
    </source>
</evidence>
<dbReference type="InterPro" id="IPR017900">
    <property type="entry name" value="4Fe4S_Fe_S_CS"/>
</dbReference>
<proteinExistence type="predicted"/>
<dbReference type="NCBIfam" id="NF038355">
    <property type="entry name" value="FDH3_beta"/>
    <property type="match status" value="1"/>
</dbReference>
<keyword evidence="3" id="KW-0004">4Fe-4S</keyword>
<accession>A0A381DJ71</accession>
<dbReference type="STRING" id="32024.GCA_000788295_01791"/>
<evidence type="ECO:0000256" key="4">
    <source>
        <dbReference type="ARBA" id="ARBA00022723"/>
    </source>
</evidence>
<sequence length="197" mass="21426">MSAIRMKFLCDLDRCIDCNGCSVACDDAHELPLGIRRRRVITLNEGIPGKEVSSTIACMHCSDAPCAQVCPVDCFYIREDAIVLHDKEICIGCGYCLYACPFGAPQFPKSGIFGAKGAMDKCTMCAGGPKPTNSEEERHMYGQNRISEGKVPVCAAMCSTKALLVGNSEEVDAIYRARVVERKSQNGELGTPKENIF</sequence>
<evidence type="ECO:0000313" key="9">
    <source>
        <dbReference type="EMBL" id="SUX10754.1"/>
    </source>
</evidence>
<evidence type="ECO:0000313" key="10">
    <source>
        <dbReference type="Proteomes" id="UP000254920"/>
    </source>
</evidence>
<dbReference type="PANTHER" id="PTHR43177">
    <property type="entry name" value="PROTEIN NRFC"/>
    <property type="match status" value="1"/>
</dbReference>
<dbReference type="InterPro" id="IPR000813">
    <property type="entry name" value="7Fe_ferredoxin"/>
</dbReference>
<dbReference type="InterPro" id="IPR017896">
    <property type="entry name" value="4Fe4S_Fe-S-bd"/>
</dbReference>
<protein>
    <submittedName>
        <fullName evidence="9">Cytoplasmic membrane protein</fullName>
    </submittedName>
</protein>
<reference evidence="9 10" key="1">
    <citation type="submission" date="2018-06" db="EMBL/GenBank/DDBJ databases">
        <authorList>
            <consortium name="Pathogen Informatics"/>
            <person name="Doyle S."/>
        </authorList>
    </citation>
    <scope>NUCLEOTIDE SEQUENCE [LARGE SCALE GENOMIC DNA]</scope>
    <source>
        <strain evidence="9 10">NCTC12475</strain>
    </source>
</reference>
<dbReference type="PROSITE" id="PS00198">
    <property type="entry name" value="4FE4S_FER_1"/>
    <property type="match status" value="1"/>
</dbReference>
<dbReference type="Pfam" id="PF13247">
    <property type="entry name" value="Fer4_11"/>
    <property type="match status" value="1"/>
</dbReference>
<feature type="domain" description="4Fe-4S ferredoxin-type" evidence="8">
    <location>
        <begin position="81"/>
        <end position="110"/>
    </location>
</feature>
<dbReference type="GeneID" id="93091383"/>
<feature type="domain" description="4Fe-4S ferredoxin-type" evidence="8">
    <location>
        <begin position="48"/>
        <end position="80"/>
    </location>
</feature>
<dbReference type="Proteomes" id="UP000254920">
    <property type="component" value="Unassembled WGS sequence"/>
</dbReference>
<dbReference type="GO" id="GO:0009055">
    <property type="term" value="F:electron transfer activity"/>
    <property type="evidence" value="ECO:0007669"/>
    <property type="project" value="InterPro"/>
</dbReference>